<keyword evidence="3" id="KW-1185">Reference proteome</keyword>
<name>A0A0N0E6T9_9HYPH</name>
<comment type="caution">
    <text evidence="2">The sequence shown here is derived from an EMBL/GenBank/DDBJ whole genome shotgun (WGS) entry which is preliminary data.</text>
</comment>
<dbReference type="Proteomes" id="UP000038011">
    <property type="component" value="Unassembled WGS sequence"/>
</dbReference>
<reference evidence="2 3" key="1">
    <citation type="submission" date="2015-01" db="EMBL/GenBank/DDBJ databases">
        <title>Ahrensia donghaiensis sp. nov., a novel dimethylsulphoniopropionate-cleavage bacterium isolated from seawater and emended descriptions of the genus Ahrensia and Ahrensia kielensis.</title>
        <authorList>
            <person name="Liu J."/>
        </authorList>
    </citation>
    <scope>NUCLEOTIDE SEQUENCE [LARGE SCALE GENOMIC DNA]</scope>
    <source>
        <strain evidence="2 3">LZD062</strain>
    </source>
</reference>
<dbReference type="EMBL" id="JXMU01000024">
    <property type="protein sequence ID" value="KPB00342.1"/>
    <property type="molecule type" value="Genomic_DNA"/>
</dbReference>
<dbReference type="RefSeq" id="WP_054000028.1">
    <property type="nucleotide sequence ID" value="NZ_JXMU01000024.1"/>
</dbReference>
<protein>
    <submittedName>
        <fullName evidence="2">Uncharacterized protein</fullName>
    </submittedName>
</protein>
<evidence type="ECO:0000313" key="2">
    <source>
        <dbReference type="EMBL" id="KPB00342.1"/>
    </source>
</evidence>
<gene>
    <name evidence="2" type="ORF">SU32_14150</name>
</gene>
<accession>A0A0N0E6T9</accession>
<dbReference type="OrthoDB" id="8686772at2"/>
<proteinExistence type="predicted"/>
<dbReference type="PATRIC" id="fig|1514904.3.peg.1967"/>
<sequence length="970" mass="108861">MRFLSPLALSVSGFFACMVFLNNSALSHELLKLEPNAGHIPSKYGVPSGGWKTITGWSPKSITLTCSDTDNKRDNKDCPQWDVVNGPRIEKAGRDAMHWLEKQGLPSPELLGPVVTPNASGSTESLLVFTGKLDDAIAQELSCGSNFSDGKAIALQWNVPDHEKREFPEDKDGKKPVDTSNRPAETILADESVVPQWALQGTFAHEMTHAIQDSAFYRAAGYATACDPRNVYSRAPFLFEGLADFVKNTYMRWHLLEGEKMRFPIRDIWKDRVLDSGLTTSQYAIYHGWASYRNGFFNPSIAYRTSSFFRHLSERYLDGSVLLHNAFFSPDDSSHPASDRDIVRWFEQKLGLMFGTAPLGPTLTLAYADIASWPDTSFDGRTRLEAAPSPPGHIWRDHIARCQLRELSASAPVKRKQVDIAPYGVRCLDIAVEDDRVERNNVHAQIYIEASARSLREADGLHLGLVQVMDGVPPHPENQPEVETNDNQKFKIDFGLPVPWDPEERFFSCAATLDALKDESIEKASKHCMPVRDGPIKNANGRYVVRWTLPTPMLRNAVTTSAILTYVPTRDTRFGPQAREAYTRLSDAKVQVSTSLRLAVDLDRVPVELMQNIEPKPVPDVSKCDDAMEMTRIARINAITRSFGVADWNAFDFPDDIRSDLNSKLGRERSPFIGQNVKRSEMAGKNGSALHFTVAAAAYAHDVDMLEQFANPLLSNEETGRRIDAFRDQDDVVLGFSLETSEYGYCNGFNDDDPSASQEGEVEYFVYFSEFEGDRWKGFRPKRWGELSVGSSYPLQVHKVTHTSLSHIGLGETLERGTVNVQERGDDWLRLRFVITSDDGANRNFEVVLPALEYFTWDSRRELVETKTQAFYLERWRNEQQFEYRGKEADPFGRIIDNKVQVPQSQVGAGSNSACSCSCEALSQHATLLEDLKRAPDNFLQCSARCCSTYLSCPAEGRASVAQLQNICEW</sequence>
<evidence type="ECO:0000256" key="1">
    <source>
        <dbReference type="SAM" id="MobiDB-lite"/>
    </source>
</evidence>
<evidence type="ECO:0000313" key="3">
    <source>
        <dbReference type="Proteomes" id="UP000038011"/>
    </source>
</evidence>
<feature type="region of interest" description="Disordered" evidence="1">
    <location>
        <begin position="160"/>
        <end position="180"/>
    </location>
</feature>
<dbReference type="AlphaFoldDB" id="A0A0N0E6T9"/>
<dbReference type="PROSITE" id="PS51257">
    <property type="entry name" value="PROKAR_LIPOPROTEIN"/>
    <property type="match status" value="1"/>
</dbReference>
<feature type="compositionally biased region" description="Basic and acidic residues" evidence="1">
    <location>
        <begin position="160"/>
        <end position="177"/>
    </location>
</feature>
<organism evidence="2 3">
    <name type="scientific">Ahrensia marina</name>
    <dbReference type="NCBI Taxonomy" id="1514904"/>
    <lineage>
        <taxon>Bacteria</taxon>
        <taxon>Pseudomonadati</taxon>
        <taxon>Pseudomonadota</taxon>
        <taxon>Alphaproteobacteria</taxon>
        <taxon>Hyphomicrobiales</taxon>
        <taxon>Ahrensiaceae</taxon>
        <taxon>Ahrensia</taxon>
    </lineage>
</organism>